<comment type="cofactor">
    <cofactor evidence="14">
        <name>Zn(2+)</name>
        <dbReference type="ChEBI" id="CHEBI:29105"/>
    </cofactor>
    <text evidence="14">Binds 1 zinc ion per subunit.</text>
</comment>
<protein>
    <recommendedName>
        <fullName evidence="14">Zinc metalloprotease</fullName>
    </recommendedName>
</protein>
<sequence length="371" mass="39601">MRGTLPLGTVAGIPVRAHWSALGLTVLIVAVLGSIVLPRSVPGLSPRQYWTVAVLAGVLFMVSLLIHELSHAVVARWLGLKTGATTLWILGGYTELESEAKRPRVELAVAAAGPLASLGLGVVAFVAYLFLPKPTLVASATAWLATMNLLLGVFNLLPGAPLDGGRVLHALLWWRLGDVAKADRSAARAGNLLGTTLIAIGLFSTLLQGWLGGLWIVLVGWFIIVQAGQELTVKTARKGLLGLTMREVMTPDPDLAPAWMTIEDLVERVVLNSRQTVFPAVDAEGSPVGFLTLSTLASAPPEYRRATRVSKLATSRRPVRVLAPDDEAARLIERAAMDPLVAVVMDGRRIVGMVTGGDLDRILRQAVLRAR</sequence>
<feature type="transmembrane region" description="Helical" evidence="14">
    <location>
        <begin position="17"/>
        <end position="37"/>
    </location>
</feature>
<evidence type="ECO:0000259" key="16">
    <source>
        <dbReference type="PROSITE" id="PS51371"/>
    </source>
</evidence>
<dbReference type="RefSeq" id="WP_379533907.1">
    <property type="nucleotide sequence ID" value="NZ_JBHSBI010000032.1"/>
</dbReference>
<dbReference type="InterPro" id="IPR046342">
    <property type="entry name" value="CBS_dom_sf"/>
</dbReference>
<evidence type="ECO:0000313" key="18">
    <source>
        <dbReference type="Proteomes" id="UP001595851"/>
    </source>
</evidence>
<dbReference type="PIRSF" id="PIRSF006404">
    <property type="entry name" value="UCP006404_Pept_M50_CBS"/>
    <property type="match status" value="1"/>
</dbReference>
<evidence type="ECO:0000256" key="10">
    <source>
        <dbReference type="ARBA" id="ARBA00022989"/>
    </source>
</evidence>
<evidence type="ECO:0000256" key="13">
    <source>
        <dbReference type="ARBA" id="ARBA00023136"/>
    </source>
</evidence>
<feature type="transmembrane region" description="Helical" evidence="14">
    <location>
        <begin position="136"/>
        <end position="157"/>
    </location>
</feature>
<comment type="caution">
    <text evidence="17">The sequence shown here is derived from an EMBL/GenBank/DDBJ whole genome shotgun (WGS) entry which is preliminary data.</text>
</comment>
<evidence type="ECO:0000256" key="2">
    <source>
        <dbReference type="ARBA" id="ARBA00007931"/>
    </source>
</evidence>
<keyword evidence="18" id="KW-1185">Reference proteome</keyword>
<accession>A0ABV8GJC7</accession>
<evidence type="ECO:0000256" key="15">
    <source>
        <dbReference type="PROSITE-ProRule" id="PRU00703"/>
    </source>
</evidence>
<proteinExistence type="inferred from homology"/>
<evidence type="ECO:0000256" key="7">
    <source>
        <dbReference type="ARBA" id="ARBA00022737"/>
    </source>
</evidence>
<evidence type="ECO:0000256" key="8">
    <source>
        <dbReference type="ARBA" id="ARBA00022801"/>
    </source>
</evidence>
<keyword evidence="13 14" id="KW-0472">Membrane</keyword>
<dbReference type="InterPro" id="IPR008915">
    <property type="entry name" value="Peptidase_M50"/>
</dbReference>
<comment type="subcellular location">
    <subcellularLocation>
        <location evidence="1 14">Cell membrane</location>
        <topology evidence="1 14">Multi-pass membrane protein</topology>
    </subcellularLocation>
</comment>
<dbReference type="PANTHER" id="PTHR39188">
    <property type="entry name" value="MEMBRANE-ASSOCIATED ZINC METALLOPROTEASE M50B"/>
    <property type="match status" value="1"/>
</dbReference>
<reference evidence="18" key="1">
    <citation type="journal article" date="2019" name="Int. J. Syst. Evol. Microbiol.">
        <title>The Global Catalogue of Microorganisms (GCM) 10K type strain sequencing project: providing services to taxonomists for standard genome sequencing and annotation.</title>
        <authorList>
            <consortium name="The Broad Institute Genomics Platform"/>
            <consortium name="The Broad Institute Genome Sequencing Center for Infectious Disease"/>
            <person name="Wu L."/>
            <person name="Ma J."/>
        </authorList>
    </citation>
    <scope>NUCLEOTIDE SEQUENCE [LARGE SCALE GENOMIC DNA]</scope>
    <source>
        <strain evidence="18">TBRC 1276</strain>
    </source>
</reference>
<keyword evidence="11 14" id="KW-0482">Metalloprotease</keyword>
<keyword evidence="9 14" id="KW-0862">Zinc</keyword>
<keyword evidence="10 14" id="KW-1133">Transmembrane helix</keyword>
<name>A0ABV8GJC7_9ACTN</name>
<dbReference type="Proteomes" id="UP001595851">
    <property type="component" value="Unassembled WGS sequence"/>
</dbReference>
<dbReference type="GO" id="GO:0006508">
    <property type="term" value="P:proteolysis"/>
    <property type="evidence" value="ECO:0007669"/>
    <property type="project" value="UniProtKB-KW"/>
</dbReference>
<keyword evidence="6 14" id="KW-0479">Metal-binding</keyword>
<dbReference type="PANTHER" id="PTHR39188:SF3">
    <property type="entry name" value="STAGE IV SPORULATION PROTEIN FB"/>
    <property type="match status" value="1"/>
</dbReference>
<feature type="domain" description="CBS" evidence="16">
    <location>
        <begin position="249"/>
        <end position="307"/>
    </location>
</feature>
<feature type="transmembrane region" description="Helical" evidence="14">
    <location>
        <begin position="209"/>
        <end position="228"/>
    </location>
</feature>
<evidence type="ECO:0000256" key="1">
    <source>
        <dbReference type="ARBA" id="ARBA00004651"/>
    </source>
</evidence>
<evidence type="ECO:0000256" key="9">
    <source>
        <dbReference type="ARBA" id="ARBA00022833"/>
    </source>
</evidence>
<evidence type="ECO:0000256" key="6">
    <source>
        <dbReference type="ARBA" id="ARBA00022723"/>
    </source>
</evidence>
<organism evidence="17 18">
    <name type="scientific">Nonomuraea purpurea</name>
    <dbReference type="NCBI Taxonomy" id="1849276"/>
    <lineage>
        <taxon>Bacteria</taxon>
        <taxon>Bacillati</taxon>
        <taxon>Actinomycetota</taxon>
        <taxon>Actinomycetes</taxon>
        <taxon>Streptosporangiales</taxon>
        <taxon>Streptosporangiaceae</taxon>
        <taxon>Nonomuraea</taxon>
    </lineage>
</organism>
<evidence type="ECO:0000256" key="5">
    <source>
        <dbReference type="ARBA" id="ARBA00022692"/>
    </source>
</evidence>
<evidence type="ECO:0000256" key="11">
    <source>
        <dbReference type="ARBA" id="ARBA00023049"/>
    </source>
</evidence>
<keyword evidence="8 14" id="KW-0378">Hydrolase</keyword>
<evidence type="ECO:0000256" key="14">
    <source>
        <dbReference type="PIRNR" id="PIRNR006404"/>
    </source>
</evidence>
<dbReference type="SUPFAM" id="SSF54631">
    <property type="entry name" value="CBS-domain pair"/>
    <property type="match status" value="1"/>
</dbReference>
<feature type="transmembrane region" description="Helical" evidence="14">
    <location>
        <begin position="105"/>
        <end position="130"/>
    </location>
</feature>
<evidence type="ECO:0000313" key="17">
    <source>
        <dbReference type="EMBL" id="MFC4014057.1"/>
    </source>
</evidence>
<dbReference type="Pfam" id="PF02163">
    <property type="entry name" value="Peptidase_M50"/>
    <property type="match status" value="2"/>
</dbReference>
<gene>
    <name evidence="17" type="ORF">ACFOY2_43000</name>
</gene>
<evidence type="ECO:0000256" key="3">
    <source>
        <dbReference type="ARBA" id="ARBA00022475"/>
    </source>
</evidence>
<comment type="similarity">
    <text evidence="2 14">Belongs to the peptidase M50B family.</text>
</comment>
<evidence type="ECO:0000256" key="12">
    <source>
        <dbReference type="ARBA" id="ARBA00023122"/>
    </source>
</evidence>
<keyword evidence="7" id="KW-0677">Repeat</keyword>
<feature type="transmembrane region" description="Helical" evidence="14">
    <location>
        <begin position="49"/>
        <end position="67"/>
    </location>
</feature>
<keyword evidence="5 14" id="KW-0812">Transmembrane</keyword>
<keyword evidence="3 14" id="KW-1003">Cell membrane</keyword>
<dbReference type="CDD" id="cd06164">
    <property type="entry name" value="S2P-M50_SpoIVFB_CBS"/>
    <property type="match status" value="1"/>
</dbReference>
<keyword evidence="4 14" id="KW-0645">Protease</keyword>
<evidence type="ECO:0000256" key="4">
    <source>
        <dbReference type="ARBA" id="ARBA00022670"/>
    </source>
</evidence>
<dbReference type="InterPro" id="IPR016483">
    <property type="entry name" value="UCP006404_Pept_M50_CBS"/>
</dbReference>
<dbReference type="EMBL" id="JBHSBI010000032">
    <property type="protein sequence ID" value="MFC4014057.1"/>
    <property type="molecule type" value="Genomic_DNA"/>
</dbReference>
<dbReference type="PROSITE" id="PS51371">
    <property type="entry name" value="CBS"/>
    <property type="match status" value="1"/>
</dbReference>
<keyword evidence="12 15" id="KW-0129">CBS domain</keyword>
<dbReference type="GO" id="GO:0008233">
    <property type="term" value="F:peptidase activity"/>
    <property type="evidence" value="ECO:0007669"/>
    <property type="project" value="UniProtKB-KW"/>
</dbReference>
<dbReference type="InterPro" id="IPR000644">
    <property type="entry name" value="CBS_dom"/>
</dbReference>
<dbReference type="Gene3D" id="3.10.580.10">
    <property type="entry name" value="CBS-domain"/>
    <property type="match status" value="1"/>
</dbReference>